<dbReference type="EMBL" id="FQUI01000027">
    <property type="protein sequence ID" value="SHF00075.1"/>
    <property type="molecule type" value="Genomic_DNA"/>
</dbReference>
<name>A0A1M4Y302_MARH1</name>
<organism evidence="1 2">
    <name type="scientific">Marinitoga hydrogenitolerans (strain DSM 16785 / JCM 12826 / AT1271)</name>
    <dbReference type="NCBI Taxonomy" id="1122195"/>
    <lineage>
        <taxon>Bacteria</taxon>
        <taxon>Thermotogati</taxon>
        <taxon>Thermotogota</taxon>
        <taxon>Thermotogae</taxon>
        <taxon>Petrotogales</taxon>
        <taxon>Petrotogaceae</taxon>
        <taxon>Marinitoga</taxon>
    </lineage>
</organism>
<dbReference type="OrthoDB" id="45736at2"/>
<dbReference type="AlphaFoldDB" id="A0A1M4Y302"/>
<dbReference type="RefSeq" id="WP_072865187.1">
    <property type="nucleotide sequence ID" value="NZ_FQUI01000027.1"/>
</dbReference>
<accession>A0A1M4Y302</accession>
<proteinExistence type="predicted"/>
<sequence>MKKVLIIMMIILSLNVFSLNVSSENIYVSKEIINISDFSDIGVWISYSIDKDLFKMNMPTAGINFNDRNVFFTTQKVFFRTIKLKVGERYFNVDFGYDFEKNSIMLATTVKKYKNDLISKSFSYSYKSVFKGGSNSRTISLTKTLIPTVAKFSSFSTGYNNMDISNYGVELQRYFTIPLVIGVSNLGYSLSLPIGVFDDKYISGYFAYGILYKDEFSPFFNFQSPLRVNKADYYMGLQLKMSNDSNFLIYFSKLNIDNPFTILITKNGGSFFFEY</sequence>
<evidence type="ECO:0000313" key="1">
    <source>
        <dbReference type="EMBL" id="SHF00075.1"/>
    </source>
</evidence>
<gene>
    <name evidence="1" type="ORF">SAMN02745164_01578</name>
</gene>
<reference evidence="1" key="1">
    <citation type="submission" date="2016-11" db="EMBL/GenBank/DDBJ databases">
        <authorList>
            <person name="Varghese N."/>
            <person name="Submissions S."/>
        </authorList>
    </citation>
    <scope>NUCLEOTIDE SEQUENCE [LARGE SCALE GENOMIC DNA]</scope>
    <source>
        <strain evidence="1">DSM 16785</strain>
    </source>
</reference>
<keyword evidence="2" id="KW-1185">Reference proteome</keyword>
<evidence type="ECO:0000313" key="2">
    <source>
        <dbReference type="Proteomes" id="UP000184334"/>
    </source>
</evidence>
<dbReference type="STRING" id="1122195.SAMN02745164_01578"/>
<dbReference type="Proteomes" id="UP000184334">
    <property type="component" value="Unassembled WGS sequence"/>
</dbReference>
<comment type="caution">
    <text evidence="1">The sequence shown here is derived from an EMBL/GenBank/DDBJ whole genome shotgun (WGS) entry which is preliminary data.</text>
</comment>
<protein>
    <submittedName>
        <fullName evidence="1">Uncharacterized protein</fullName>
    </submittedName>
</protein>